<name>A0A6C0CM67_9ZZZZ</name>
<keyword evidence="1" id="KW-0812">Transmembrane</keyword>
<accession>A0A6C0CM67</accession>
<dbReference type="EMBL" id="MN739448">
    <property type="protein sequence ID" value="QHT04980.1"/>
    <property type="molecule type" value="Genomic_DNA"/>
</dbReference>
<protein>
    <submittedName>
        <fullName evidence="2">Uncharacterized protein</fullName>
    </submittedName>
</protein>
<proteinExistence type="predicted"/>
<feature type="transmembrane region" description="Helical" evidence="1">
    <location>
        <begin position="38"/>
        <end position="55"/>
    </location>
</feature>
<evidence type="ECO:0000256" key="1">
    <source>
        <dbReference type="SAM" id="Phobius"/>
    </source>
</evidence>
<sequence length="56" mass="6795">MYKYDEKTPERDMNGCKMVNHLKQNQLQMTDDIILQQLPSYKYGVFLFLLVWVYFG</sequence>
<reference evidence="2" key="1">
    <citation type="journal article" date="2020" name="Nature">
        <title>Giant virus diversity and host interactions through global metagenomics.</title>
        <authorList>
            <person name="Schulz F."/>
            <person name="Roux S."/>
            <person name="Paez-Espino D."/>
            <person name="Jungbluth S."/>
            <person name="Walsh D.A."/>
            <person name="Denef V.J."/>
            <person name="McMahon K.D."/>
            <person name="Konstantinidis K.T."/>
            <person name="Eloe-Fadrosh E.A."/>
            <person name="Kyrpides N.C."/>
            <person name="Woyke T."/>
        </authorList>
    </citation>
    <scope>NUCLEOTIDE SEQUENCE</scope>
    <source>
        <strain evidence="2">GVMAG-M-3300021354-14</strain>
    </source>
</reference>
<dbReference type="AlphaFoldDB" id="A0A6C0CM67"/>
<keyword evidence="1" id="KW-0472">Membrane</keyword>
<keyword evidence="1" id="KW-1133">Transmembrane helix</keyword>
<evidence type="ECO:0000313" key="2">
    <source>
        <dbReference type="EMBL" id="QHT04980.1"/>
    </source>
</evidence>
<organism evidence="2">
    <name type="scientific">viral metagenome</name>
    <dbReference type="NCBI Taxonomy" id="1070528"/>
    <lineage>
        <taxon>unclassified sequences</taxon>
        <taxon>metagenomes</taxon>
        <taxon>organismal metagenomes</taxon>
    </lineage>
</organism>